<evidence type="ECO:0008006" key="4">
    <source>
        <dbReference type="Google" id="ProtNLM"/>
    </source>
</evidence>
<reference evidence="2 3" key="1">
    <citation type="submission" date="2016-11" db="EMBL/GenBank/DDBJ databases">
        <authorList>
            <person name="Jaros S."/>
            <person name="Januszkiewicz K."/>
            <person name="Wedrychowicz H."/>
        </authorList>
    </citation>
    <scope>NUCLEOTIDE SEQUENCE [LARGE SCALE GENOMIC DNA]</scope>
    <source>
        <strain evidence="2 3">DSM 18772</strain>
    </source>
</reference>
<dbReference type="EMBL" id="FQYR01000003">
    <property type="protein sequence ID" value="SHJ11982.1"/>
    <property type="molecule type" value="Genomic_DNA"/>
</dbReference>
<sequence length="149" mass="16124">MTVQKMSATINLLRILPATLKIAWLLLLLGMLALAAGYFTHTPWQSYSGLVCLMGGYVMAILDMVNRKRHRGDAARFYVGVALAPLIAVIILAFVALLAAVVLAIHSWIHGFEGSYAMRLLHFLGIVFAFLLASGIPALALRSSPSIDS</sequence>
<feature type="transmembrane region" description="Helical" evidence="1">
    <location>
        <begin position="121"/>
        <end position="141"/>
    </location>
</feature>
<gene>
    <name evidence="2" type="ORF">SAMN02745181_1228</name>
</gene>
<protein>
    <recommendedName>
        <fullName evidence="4">Transmembrane protein</fullName>
    </recommendedName>
</protein>
<dbReference type="InParanoid" id="A0A1M6GQ12"/>
<dbReference type="RefSeq" id="WP_143158616.1">
    <property type="nucleotide sequence ID" value="NZ_FQYR01000003.1"/>
</dbReference>
<feature type="transmembrane region" description="Helical" evidence="1">
    <location>
        <begin position="77"/>
        <end position="109"/>
    </location>
</feature>
<accession>A0A1M6GQ12</accession>
<dbReference type="Proteomes" id="UP000184510">
    <property type="component" value="Unassembled WGS sequence"/>
</dbReference>
<keyword evidence="1" id="KW-0472">Membrane</keyword>
<proteinExistence type="predicted"/>
<dbReference type="AlphaFoldDB" id="A0A1M6GQ12"/>
<organism evidence="2 3">
    <name type="scientific">Rubritalea squalenifaciens DSM 18772</name>
    <dbReference type="NCBI Taxonomy" id="1123071"/>
    <lineage>
        <taxon>Bacteria</taxon>
        <taxon>Pseudomonadati</taxon>
        <taxon>Verrucomicrobiota</taxon>
        <taxon>Verrucomicrobiia</taxon>
        <taxon>Verrucomicrobiales</taxon>
        <taxon>Rubritaleaceae</taxon>
        <taxon>Rubritalea</taxon>
    </lineage>
</organism>
<keyword evidence="3" id="KW-1185">Reference proteome</keyword>
<evidence type="ECO:0000313" key="2">
    <source>
        <dbReference type="EMBL" id="SHJ11982.1"/>
    </source>
</evidence>
<evidence type="ECO:0000313" key="3">
    <source>
        <dbReference type="Proteomes" id="UP000184510"/>
    </source>
</evidence>
<keyword evidence="1" id="KW-0812">Transmembrane</keyword>
<dbReference type="STRING" id="1123071.SAMN02745181_1228"/>
<keyword evidence="1" id="KW-1133">Transmembrane helix</keyword>
<feature type="transmembrane region" description="Helical" evidence="1">
    <location>
        <begin position="12"/>
        <end position="38"/>
    </location>
</feature>
<name>A0A1M6GQ12_9BACT</name>
<evidence type="ECO:0000256" key="1">
    <source>
        <dbReference type="SAM" id="Phobius"/>
    </source>
</evidence>
<feature type="transmembrane region" description="Helical" evidence="1">
    <location>
        <begin position="44"/>
        <end position="65"/>
    </location>
</feature>